<dbReference type="Proteomes" id="UP000326344">
    <property type="component" value="Unassembled WGS sequence"/>
</dbReference>
<proteinExistence type="predicted"/>
<evidence type="ECO:0000313" key="2">
    <source>
        <dbReference type="Proteomes" id="UP000326344"/>
    </source>
</evidence>
<keyword evidence="2" id="KW-1185">Reference proteome</keyword>
<protein>
    <submittedName>
        <fullName evidence="1">DUF4249 domain-containing protein</fullName>
    </submittedName>
</protein>
<dbReference type="EMBL" id="VTWS01000011">
    <property type="protein sequence ID" value="KAA9346274.1"/>
    <property type="molecule type" value="Genomic_DNA"/>
</dbReference>
<name>A0A5N1J6D2_9BACT</name>
<dbReference type="PROSITE" id="PS51257">
    <property type="entry name" value="PROKAR_LIPOPROTEIN"/>
    <property type="match status" value="1"/>
</dbReference>
<dbReference type="InterPro" id="IPR025345">
    <property type="entry name" value="DUF4249"/>
</dbReference>
<dbReference type="RefSeq" id="WP_150881270.1">
    <property type="nucleotide sequence ID" value="NZ_VTWS01000011.1"/>
</dbReference>
<comment type="caution">
    <text evidence="1">The sequence shown here is derived from an EMBL/GenBank/DDBJ whole genome shotgun (WGS) entry which is preliminary data.</text>
</comment>
<evidence type="ECO:0000313" key="1">
    <source>
        <dbReference type="EMBL" id="KAA9346274.1"/>
    </source>
</evidence>
<sequence length="364" mass="39987">MKSLIPTGFPLLFFRPRLAFLLILGLVSSCISPYQPDTQSIGRALVVEGLITDQPGPYAVNLTQTADYTYSGLNLLVSGATVTLSDNAGNQEVLREASPGYYQTAATGIRGTVGRSYKIAIRTTDGKQYESSLEVLKTAPPISQLSYEYQYNTASFENDKRNTWAVYLDTKDPETPGDYYRWVWKNYEFTAACQLSPNINSEGYYMGLPCCTDCWDINQCYSNCINISSDAAINGKAISRQYIMSVPFTSRGMYYVEVEQQSISPGAYQFFNSVKKLVNNTGGLFDAAPAAVGGNIKCTSNPGEVVYGYFGAAGVSVMALKVDRSKEAVGIPNGKNILLDNLAPCLACENSIYRTPNKPRFWDQ</sequence>
<gene>
    <name evidence="1" type="ORF">F0P93_28810</name>
</gene>
<dbReference type="AlphaFoldDB" id="A0A5N1J6D2"/>
<reference evidence="1 2" key="1">
    <citation type="submission" date="2019-09" db="EMBL/GenBank/DDBJ databases">
        <title>Genome Sequence of Larkinella sp MA1.</title>
        <authorList>
            <person name="Srinivasan S."/>
        </authorList>
    </citation>
    <scope>NUCLEOTIDE SEQUENCE [LARGE SCALE GENOMIC DNA]</scope>
    <source>
        <strain evidence="1 2">MA1</strain>
    </source>
</reference>
<dbReference type="Pfam" id="PF14054">
    <property type="entry name" value="DUF4249"/>
    <property type="match status" value="1"/>
</dbReference>
<accession>A0A5N1J6D2</accession>
<organism evidence="1 2">
    <name type="scientific">Larkinella humicola</name>
    <dbReference type="NCBI Taxonomy" id="2607654"/>
    <lineage>
        <taxon>Bacteria</taxon>
        <taxon>Pseudomonadati</taxon>
        <taxon>Bacteroidota</taxon>
        <taxon>Cytophagia</taxon>
        <taxon>Cytophagales</taxon>
        <taxon>Spirosomataceae</taxon>
        <taxon>Larkinella</taxon>
    </lineage>
</organism>